<evidence type="ECO:0000256" key="3">
    <source>
        <dbReference type="ARBA" id="ARBA00022989"/>
    </source>
</evidence>
<organism evidence="6 7">
    <name type="scientific">Furculomyces boomerangus</name>
    <dbReference type="NCBI Taxonomy" id="61424"/>
    <lineage>
        <taxon>Eukaryota</taxon>
        <taxon>Fungi</taxon>
        <taxon>Fungi incertae sedis</taxon>
        <taxon>Zoopagomycota</taxon>
        <taxon>Kickxellomycotina</taxon>
        <taxon>Harpellomycetes</taxon>
        <taxon>Harpellales</taxon>
        <taxon>Harpellaceae</taxon>
        <taxon>Furculomyces</taxon>
    </lineage>
</organism>
<gene>
    <name evidence="6" type="ORF">BB559_004906</name>
</gene>
<feature type="transmembrane region" description="Helical" evidence="5">
    <location>
        <begin position="32"/>
        <end position="52"/>
    </location>
</feature>
<dbReference type="PIRSF" id="PIRSF018147">
    <property type="entry name" value="ORMDL"/>
    <property type="match status" value="1"/>
</dbReference>
<evidence type="ECO:0008006" key="8">
    <source>
        <dbReference type="Google" id="ProtNLM"/>
    </source>
</evidence>
<name>A0A2T9YC00_9FUNG</name>
<keyword evidence="2 5" id="KW-0812">Transmembrane</keyword>
<dbReference type="AlphaFoldDB" id="A0A2T9YC00"/>
<comment type="subcellular location">
    <subcellularLocation>
        <location evidence="1">Membrane</location>
        <topology evidence="1">Multi-pass membrane protein</topology>
    </subcellularLocation>
</comment>
<dbReference type="OrthoDB" id="1932233at2759"/>
<evidence type="ECO:0000256" key="2">
    <source>
        <dbReference type="ARBA" id="ARBA00022692"/>
    </source>
</evidence>
<dbReference type="InterPro" id="IPR007203">
    <property type="entry name" value="ORMDL"/>
</dbReference>
<accession>A0A2T9YC00</accession>
<evidence type="ECO:0000256" key="4">
    <source>
        <dbReference type="ARBA" id="ARBA00023136"/>
    </source>
</evidence>
<proteinExistence type="predicted"/>
<feature type="transmembrane region" description="Helical" evidence="5">
    <location>
        <begin position="130"/>
        <end position="149"/>
    </location>
</feature>
<sequence length="164" mass="18854">MNTIFKRVQPSTVQNEGTVNMNSTWINLRGSWMTNIFIIVSFRVLFGIIPWISTRTAWTLTNLGYCLFQYIMFHGIVGTPFEVNQGEFDELTMWEQLDSGTQFTPSKKFLFAAPIVLFLVSTHYCNYDIYSFSISLVAVLIVLIAKLPALHRVRFFGINVVHND</sequence>
<evidence type="ECO:0000313" key="6">
    <source>
        <dbReference type="EMBL" id="PVU89839.1"/>
    </source>
</evidence>
<dbReference type="GO" id="GO:0005789">
    <property type="term" value="C:endoplasmic reticulum membrane"/>
    <property type="evidence" value="ECO:0007669"/>
    <property type="project" value="InterPro"/>
</dbReference>
<dbReference type="Proteomes" id="UP000245699">
    <property type="component" value="Unassembled WGS sequence"/>
</dbReference>
<comment type="caution">
    <text evidence="6">The sequence shown here is derived from an EMBL/GenBank/DDBJ whole genome shotgun (WGS) entry which is preliminary data.</text>
</comment>
<keyword evidence="7" id="KW-1185">Reference proteome</keyword>
<evidence type="ECO:0000313" key="7">
    <source>
        <dbReference type="Proteomes" id="UP000245699"/>
    </source>
</evidence>
<evidence type="ECO:0000256" key="1">
    <source>
        <dbReference type="ARBA" id="ARBA00004141"/>
    </source>
</evidence>
<dbReference type="STRING" id="61424.A0A2T9YC00"/>
<dbReference type="EMBL" id="MBFT01000519">
    <property type="protein sequence ID" value="PVU89839.1"/>
    <property type="molecule type" value="Genomic_DNA"/>
</dbReference>
<dbReference type="Pfam" id="PF04061">
    <property type="entry name" value="ORMDL"/>
    <property type="match status" value="1"/>
</dbReference>
<evidence type="ECO:0000256" key="5">
    <source>
        <dbReference type="SAM" id="Phobius"/>
    </source>
</evidence>
<keyword evidence="4 5" id="KW-0472">Membrane</keyword>
<reference evidence="6 7" key="1">
    <citation type="journal article" date="2018" name="MBio">
        <title>Comparative Genomics Reveals the Core Gene Toolbox for the Fungus-Insect Symbiosis.</title>
        <authorList>
            <person name="Wang Y."/>
            <person name="Stata M."/>
            <person name="Wang W."/>
            <person name="Stajich J.E."/>
            <person name="White M.M."/>
            <person name="Moncalvo J.M."/>
        </authorList>
    </citation>
    <scope>NUCLEOTIDE SEQUENCE [LARGE SCALE GENOMIC DNA]</scope>
    <source>
        <strain evidence="6 7">AUS-77-4</strain>
    </source>
</reference>
<protein>
    <recommendedName>
        <fullName evidence="8">Protein ORM1</fullName>
    </recommendedName>
</protein>
<keyword evidence="3 5" id="KW-1133">Transmembrane helix</keyword>
<dbReference type="PANTHER" id="PTHR12665">
    <property type="entry name" value="ORMDL PROTEINS"/>
    <property type="match status" value="1"/>
</dbReference>